<dbReference type="InterPro" id="IPR038922">
    <property type="entry name" value="HYPK_UBA"/>
</dbReference>
<proteinExistence type="predicted"/>
<dbReference type="Proteomes" id="UP000799429">
    <property type="component" value="Unassembled WGS sequence"/>
</dbReference>
<dbReference type="AlphaFoldDB" id="A0A9P4SET5"/>
<evidence type="ECO:0000259" key="2">
    <source>
        <dbReference type="Pfam" id="PF19026"/>
    </source>
</evidence>
<evidence type="ECO:0000256" key="1">
    <source>
        <dbReference type="SAM" id="MobiDB-lite"/>
    </source>
</evidence>
<dbReference type="CDD" id="cd14361">
    <property type="entry name" value="UBA_HYPK"/>
    <property type="match status" value="1"/>
</dbReference>
<evidence type="ECO:0000313" key="3">
    <source>
        <dbReference type="EMBL" id="KAF2840470.1"/>
    </source>
</evidence>
<dbReference type="PANTHER" id="PTHR31184:SF2">
    <property type="entry name" value="HUNTINGTIN-INTERACTING PROTEIN K"/>
    <property type="match status" value="1"/>
</dbReference>
<name>A0A9P4SET5_9PEZI</name>
<gene>
    <name evidence="3" type="ORF">M501DRAFT_1002826</name>
</gene>
<dbReference type="InterPro" id="IPR044034">
    <property type="entry name" value="NAC-like_UBA"/>
</dbReference>
<sequence>MAEEPQPSNITAGAEDTPSLPSNAEDRKAAAALSALDTRGADDDAGENRKNVDSEALGQAMKNLDLGKEGKKDEEVKKVVKVDAGDVKLLVEQLELSKVKATELLKAHDGHAVRAMVAFVQASA</sequence>
<comment type="caution">
    <text evidence="3">The sequence shown here is derived from an EMBL/GenBank/DDBJ whole genome shotgun (WGS) entry which is preliminary data.</text>
</comment>
<dbReference type="PANTHER" id="PTHR31184">
    <property type="entry name" value="HUNTINGTIN-INTERACTING PROTEIN K FAMILY MEMBER"/>
    <property type="match status" value="1"/>
</dbReference>
<feature type="compositionally biased region" description="Polar residues" evidence="1">
    <location>
        <begin position="1"/>
        <end position="11"/>
    </location>
</feature>
<protein>
    <recommendedName>
        <fullName evidence="2">Nascent polypeptide-associated complex subunit alpha-like UBA domain-containing protein</fullName>
    </recommendedName>
</protein>
<dbReference type="OrthoDB" id="285219at2759"/>
<keyword evidence="4" id="KW-1185">Reference proteome</keyword>
<dbReference type="InterPro" id="IPR052617">
    <property type="entry name" value="Huntingtin-int_K"/>
</dbReference>
<dbReference type="GO" id="GO:0050821">
    <property type="term" value="P:protein stabilization"/>
    <property type="evidence" value="ECO:0007669"/>
    <property type="project" value="TreeGrafter"/>
</dbReference>
<evidence type="ECO:0000313" key="4">
    <source>
        <dbReference type="Proteomes" id="UP000799429"/>
    </source>
</evidence>
<accession>A0A9P4SET5</accession>
<feature type="region of interest" description="Disordered" evidence="1">
    <location>
        <begin position="1"/>
        <end position="57"/>
    </location>
</feature>
<dbReference type="EMBL" id="MU006093">
    <property type="protein sequence ID" value="KAF2840470.1"/>
    <property type="molecule type" value="Genomic_DNA"/>
</dbReference>
<organism evidence="3 4">
    <name type="scientific">Patellaria atrata CBS 101060</name>
    <dbReference type="NCBI Taxonomy" id="1346257"/>
    <lineage>
        <taxon>Eukaryota</taxon>
        <taxon>Fungi</taxon>
        <taxon>Dikarya</taxon>
        <taxon>Ascomycota</taxon>
        <taxon>Pezizomycotina</taxon>
        <taxon>Dothideomycetes</taxon>
        <taxon>Dothideomycetes incertae sedis</taxon>
        <taxon>Patellariales</taxon>
        <taxon>Patellariaceae</taxon>
        <taxon>Patellaria</taxon>
    </lineage>
</organism>
<dbReference type="Pfam" id="PF19026">
    <property type="entry name" value="UBA_HYPK"/>
    <property type="match status" value="1"/>
</dbReference>
<feature type="domain" description="Nascent polypeptide-associated complex subunit alpha-like UBA" evidence="2">
    <location>
        <begin position="80"/>
        <end position="120"/>
    </location>
</feature>
<feature type="compositionally biased region" description="Basic and acidic residues" evidence="1">
    <location>
        <begin position="39"/>
        <end position="53"/>
    </location>
</feature>
<dbReference type="GO" id="GO:0043066">
    <property type="term" value="P:negative regulation of apoptotic process"/>
    <property type="evidence" value="ECO:0007669"/>
    <property type="project" value="TreeGrafter"/>
</dbReference>
<reference evidence="3" key="1">
    <citation type="journal article" date="2020" name="Stud. Mycol.">
        <title>101 Dothideomycetes genomes: a test case for predicting lifestyles and emergence of pathogens.</title>
        <authorList>
            <person name="Haridas S."/>
            <person name="Albert R."/>
            <person name="Binder M."/>
            <person name="Bloem J."/>
            <person name="Labutti K."/>
            <person name="Salamov A."/>
            <person name="Andreopoulos B."/>
            <person name="Baker S."/>
            <person name="Barry K."/>
            <person name="Bills G."/>
            <person name="Bluhm B."/>
            <person name="Cannon C."/>
            <person name="Castanera R."/>
            <person name="Culley D."/>
            <person name="Daum C."/>
            <person name="Ezra D."/>
            <person name="Gonzalez J."/>
            <person name="Henrissat B."/>
            <person name="Kuo A."/>
            <person name="Liang C."/>
            <person name="Lipzen A."/>
            <person name="Lutzoni F."/>
            <person name="Magnuson J."/>
            <person name="Mondo S."/>
            <person name="Nolan M."/>
            <person name="Ohm R."/>
            <person name="Pangilinan J."/>
            <person name="Park H.-J."/>
            <person name="Ramirez L."/>
            <person name="Alfaro M."/>
            <person name="Sun H."/>
            <person name="Tritt A."/>
            <person name="Yoshinaga Y."/>
            <person name="Zwiers L.-H."/>
            <person name="Turgeon B."/>
            <person name="Goodwin S."/>
            <person name="Spatafora J."/>
            <person name="Crous P."/>
            <person name="Grigoriev I."/>
        </authorList>
    </citation>
    <scope>NUCLEOTIDE SEQUENCE</scope>
    <source>
        <strain evidence="3">CBS 101060</strain>
    </source>
</reference>